<dbReference type="Proteomes" id="UP000319449">
    <property type="component" value="Unassembled WGS sequence"/>
</dbReference>
<dbReference type="AlphaFoldDB" id="A0A562V802"/>
<dbReference type="SUPFAM" id="SSF56425">
    <property type="entry name" value="Succinate dehydrogenase/fumarate reductase flavoprotein, catalytic domain"/>
    <property type="match status" value="1"/>
</dbReference>
<evidence type="ECO:0000313" key="6">
    <source>
        <dbReference type="EMBL" id="TWJ14036.1"/>
    </source>
</evidence>
<dbReference type="EMBL" id="VLLN01000032">
    <property type="protein sequence ID" value="TWJ14036.1"/>
    <property type="molecule type" value="Genomic_DNA"/>
</dbReference>
<keyword evidence="3" id="KW-0560">Oxidoreductase</keyword>
<protein>
    <submittedName>
        <fullName evidence="6">Succinate dehydrogenase / fumarate reductase flavoprotein subunit</fullName>
    </submittedName>
</protein>
<evidence type="ECO:0000256" key="4">
    <source>
        <dbReference type="PIRSR" id="PIRSR630664-50"/>
    </source>
</evidence>
<evidence type="ECO:0000259" key="5">
    <source>
        <dbReference type="Pfam" id="PF00890"/>
    </source>
</evidence>
<sequence>MSYPSGMRASVEKVEQTRKARLNNEFPRLSVDDKAALLRNHHPDFREGDKLNLRCGVNKGERVPKVLAELIESPSRLNLASLDLTKPDYKTDVLVIGGGGGGVTAALTAHEHGAKVILATKLRLGDSNTIMAEGGIAAATLAEDSPAIHYIDTMAGGRFKNIPDVVEALVNDAPFIVDWLTKLGVVFDRKADANYFTHMPAGHSRKRSHSIKDLTGLEIMRVLCDEVRNKGIEVLEFSPAVELILDGDGRCAGAVLEDLDTGRNIVVEAGAVVMATGGIGRLHPNGFPTSNHYGATADGIVMASRASAKLLYMEYIQYHPTGVAWPEQMLGLLLSEALRAQGAYVVNCDGEQFVNRLETRDALAAAILRECGPRGKGVETPTGMVGAWLDTPMIDLIGGEGTFLRRFAGIDHRFKKYGINPAKEPLLVYPTQHYQNGGVAINVHGETNIPYLYMAGEVAGGVHGHNRLGANSLVDIFVFGRRSGRHSAENYRRKPAEKLSLDHVSAHQEELKALGISSGITSPMILPDYRFEKALTSTQYVNEIVEAE</sequence>
<dbReference type="UniPathway" id="UPA00253">
    <property type="reaction ID" value="UER00326"/>
</dbReference>
<dbReference type="PANTHER" id="PTHR11632:SF51">
    <property type="entry name" value="SUCCINATE DEHYDROGENASE [UBIQUINONE] FLAVOPROTEIN SUBUNIT, MITOCHONDRIAL"/>
    <property type="match status" value="1"/>
</dbReference>
<evidence type="ECO:0000256" key="1">
    <source>
        <dbReference type="ARBA" id="ARBA00001974"/>
    </source>
</evidence>
<evidence type="ECO:0000256" key="3">
    <source>
        <dbReference type="ARBA" id="ARBA00023002"/>
    </source>
</evidence>
<dbReference type="GO" id="GO:0016491">
    <property type="term" value="F:oxidoreductase activity"/>
    <property type="evidence" value="ECO:0007669"/>
    <property type="project" value="UniProtKB-KW"/>
</dbReference>
<evidence type="ECO:0000313" key="7">
    <source>
        <dbReference type="Proteomes" id="UP000319449"/>
    </source>
</evidence>
<dbReference type="InterPro" id="IPR030664">
    <property type="entry name" value="SdhA/FrdA/AprA"/>
</dbReference>
<dbReference type="OrthoDB" id="9806724at2"/>
<dbReference type="InterPro" id="IPR003953">
    <property type="entry name" value="FAD-dep_OxRdtase_2_FAD-bd"/>
</dbReference>
<dbReference type="PRINTS" id="PR00368">
    <property type="entry name" value="FADPNR"/>
</dbReference>
<gene>
    <name evidence="6" type="ORF">JN12_03607</name>
</gene>
<accession>A0A562V802</accession>
<feature type="domain" description="FAD-dependent oxidoreductase 2 FAD-binding" evidence="5">
    <location>
        <begin position="92"/>
        <end position="473"/>
    </location>
</feature>
<reference evidence="6 7" key="1">
    <citation type="submission" date="2019-07" db="EMBL/GenBank/DDBJ databases">
        <title>Genomic Encyclopedia of Archaeal and Bacterial Type Strains, Phase II (KMG-II): from individual species to whole genera.</title>
        <authorList>
            <person name="Goeker M."/>
        </authorList>
    </citation>
    <scope>NUCLEOTIDE SEQUENCE [LARGE SCALE GENOMIC DNA]</scope>
    <source>
        <strain evidence="6 7">ATCC BAA-1139</strain>
    </source>
</reference>
<dbReference type="GO" id="GO:0009435">
    <property type="term" value="P:NAD+ biosynthetic process"/>
    <property type="evidence" value="ECO:0007669"/>
    <property type="project" value="UniProtKB-UniPathway"/>
</dbReference>
<proteinExistence type="predicted"/>
<dbReference type="Gene3D" id="3.50.50.60">
    <property type="entry name" value="FAD/NAD(P)-binding domain"/>
    <property type="match status" value="1"/>
</dbReference>
<dbReference type="Pfam" id="PF00890">
    <property type="entry name" value="FAD_binding_2"/>
    <property type="match status" value="1"/>
</dbReference>
<comment type="caution">
    <text evidence="6">The sequence shown here is derived from an EMBL/GenBank/DDBJ whole genome shotgun (WGS) entry which is preliminary data.</text>
</comment>
<dbReference type="PRINTS" id="PR00411">
    <property type="entry name" value="PNDRDTASEI"/>
</dbReference>
<feature type="active site" description="Proton acceptor" evidence="4">
    <location>
        <position position="369"/>
    </location>
</feature>
<keyword evidence="7" id="KW-1185">Reference proteome</keyword>
<dbReference type="InterPro" id="IPR027477">
    <property type="entry name" value="Succ_DH/fumarate_Rdtase_cat_sf"/>
</dbReference>
<organism evidence="6 7">
    <name type="scientific">Geobacter argillaceus</name>
    <dbReference type="NCBI Taxonomy" id="345631"/>
    <lineage>
        <taxon>Bacteria</taxon>
        <taxon>Pseudomonadati</taxon>
        <taxon>Thermodesulfobacteriota</taxon>
        <taxon>Desulfuromonadia</taxon>
        <taxon>Geobacterales</taxon>
        <taxon>Geobacteraceae</taxon>
        <taxon>Geobacter</taxon>
    </lineage>
</organism>
<comment type="cofactor">
    <cofactor evidence="1">
        <name>FAD</name>
        <dbReference type="ChEBI" id="CHEBI:57692"/>
    </cofactor>
</comment>
<dbReference type="InterPro" id="IPR036188">
    <property type="entry name" value="FAD/NAD-bd_sf"/>
</dbReference>
<evidence type="ECO:0000256" key="2">
    <source>
        <dbReference type="ARBA" id="ARBA00022630"/>
    </source>
</evidence>
<dbReference type="PANTHER" id="PTHR11632">
    <property type="entry name" value="SUCCINATE DEHYDROGENASE 2 FLAVOPROTEIN SUBUNIT"/>
    <property type="match status" value="1"/>
</dbReference>
<name>A0A562V802_9BACT</name>
<keyword evidence="2" id="KW-0285">Flavoprotein</keyword>
<dbReference type="Gene3D" id="3.90.700.10">
    <property type="entry name" value="Succinate dehydrogenase/fumarate reductase flavoprotein, catalytic domain"/>
    <property type="match status" value="1"/>
</dbReference>
<dbReference type="RefSeq" id="WP_145025363.1">
    <property type="nucleotide sequence ID" value="NZ_VLLN01000032.1"/>
</dbReference>
<dbReference type="SUPFAM" id="SSF51905">
    <property type="entry name" value="FAD/NAD(P)-binding domain"/>
    <property type="match status" value="1"/>
</dbReference>